<dbReference type="GeneID" id="54296844"/>
<dbReference type="EMBL" id="ML995498">
    <property type="protein sequence ID" value="KAF2138180.1"/>
    <property type="molecule type" value="Genomic_DNA"/>
</dbReference>
<evidence type="ECO:0000256" key="3">
    <source>
        <dbReference type="PIRSR" id="PIRSR000137-1"/>
    </source>
</evidence>
<accession>A0A6A6B295</accession>
<evidence type="ECO:0000256" key="2">
    <source>
        <dbReference type="ARBA" id="ARBA00023180"/>
    </source>
</evidence>
<dbReference type="PANTHER" id="PTHR11552">
    <property type="entry name" value="GLUCOSE-METHANOL-CHOLINE GMC OXIDOREDUCTASE"/>
    <property type="match status" value="1"/>
</dbReference>
<feature type="domain" description="Glucose-methanol-choline oxidoreductase N-terminal" evidence="5">
    <location>
        <begin position="319"/>
        <end position="333"/>
    </location>
</feature>
<dbReference type="GO" id="GO:0016614">
    <property type="term" value="F:oxidoreductase activity, acting on CH-OH group of donors"/>
    <property type="evidence" value="ECO:0007669"/>
    <property type="project" value="InterPro"/>
</dbReference>
<evidence type="ECO:0000259" key="5">
    <source>
        <dbReference type="PROSITE" id="PS00624"/>
    </source>
</evidence>
<proteinExistence type="inferred from homology"/>
<comment type="similarity">
    <text evidence="1">Belongs to the GMC oxidoreductase family.</text>
</comment>
<dbReference type="GO" id="GO:0050660">
    <property type="term" value="F:flavin adenine dinucleotide binding"/>
    <property type="evidence" value="ECO:0007669"/>
    <property type="project" value="InterPro"/>
</dbReference>
<dbReference type="OrthoDB" id="269227at2759"/>
<dbReference type="InterPro" id="IPR007867">
    <property type="entry name" value="GMC_OxRtase_C"/>
</dbReference>
<dbReference type="InterPro" id="IPR000172">
    <property type="entry name" value="GMC_OxRdtase_N"/>
</dbReference>
<dbReference type="PANTHER" id="PTHR11552:SF138">
    <property type="entry name" value="DEHYDROGENASE PKFF-RELATED"/>
    <property type="match status" value="1"/>
</dbReference>
<feature type="active site" description="Proton acceptor" evidence="3">
    <location>
        <position position="600"/>
    </location>
</feature>
<dbReference type="Proteomes" id="UP000799438">
    <property type="component" value="Unassembled WGS sequence"/>
</dbReference>
<dbReference type="Gene3D" id="3.50.50.60">
    <property type="entry name" value="FAD/NAD(P)-binding domain"/>
    <property type="match status" value="1"/>
</dbReference>
<keyword evidence="2" id="KW-0325">Glycoprotein</keyword>
<dbReference type="SUPFAM" id="SSF54373">
    <property type="entry name" value="FAD-linked reductases, C-terminal domain"/>
    <property type="match status" value="1"/>
</dbReference>
<dbReference type="SUPFAM" id="SSF51905">
    <property type="entry name" value="FAD/NAD(P)-binding domain"/>
    <property type="match status" value="1"/>
</dbReference>
<feature type="signal peptide" evidence="4">
    <location>
        <begin position="1"/>
        <end position="18"/>
    </location>
</feature>
<dbReference type="PROSITE" id="PS00624">
    <property type="entry name" value="GMC_OXRED_2"/>
    <property type="match status" value="1"/>
</dbReference>
<evidence type="ECO:0000256" key="1">
    <source>
        <dbReference type="ARBA" id="ARBA00010790"/>
    </source>
</evidence>
<keyword evidence="7" id="KW-1185">Reference proteome</keyword>
<dbReference type="AlphaFoldDB" id="A0A6A6B295"/>
<reference evidence="6" key="1">
    <citation type="journal article" date="2020" name="Stud. Mycol.">
        <title>101 Dothideomycetes genomes: a test case for predicting lifestyles and emergence of pathogens.</title>
        <authorList>
            <person name="Haridas S."/>
            <person name="Albert R."/>
            <person name="Binder M."/>
            <person name="Bloem J."/>
            <person name="Labutti K."/>
            <person name="Salamov A."/>
            <person name="Andreopoulos B."/>
            <person name="Baker S."/>
            <person name="Barry K."/>
            <person name="Bills G."/>
            <person name="Bluhm B."/>
            <person name="Cannon C."/>
            <person name="Castanera R."/>
            <person name="Culley D."/>
            <person name="Daum C."/>
            <person name="Ezra D."/>
            <person name="Gonzalez J."/>
            <person name="Henrissat B."/>
            <person name="Kuo A."/>
            <person name="Liang C."/>
            <person name="Lipzen A."/>
            <person name="Lutzoni F."/>
            <person name="Magnuson J."/>
            <person name="Mondo S."/>
            <person name="Nolan M."/>
            <person name="Ohm R."/>
            <person name="Pangilinan J."/>
            <person name="Park H.-J."/>
            <person name="Ramirez L."/>
            <person name="Alfaro M."/>
            <person name="Sun H."/>
            <person name="Tritt A."/>
            <person name="Yoshinaga Y."/>
            <person name="Zwiers L.-H."/>
            <person name="Turgeon B."/>
            <person name="Goodwin S."/>
            <person name="Spatafora J."/>
            <person name="Crous P."/>
            <person name="Grigoriev I."/>
        </authorList>
    </citation>
    <scope>NUCLEOTIDE SEQUENCE</scope>
    <source>
        <strain evidence="6">CBS 121167</strain>
    </source>
</reference>
<organism evidence="6 7">
    <name type="scientific">Aplosporella prunicola CBS 121167</name>
    <dbReference type="NCBI Taxonomy" id="1176127"/>
    <lineage>
        <taxon>Eukaryota</taxon>
        <taxon>Fungi</taxon>
        <taxon>Dikarya</taxon>
        <taxon>Ascomycota</taxon>
        <taxon>Pezizomycotina</taxon>
        <taxon>Dothideomycetes</taxon>
        <taxon>Dothideomycetes incertae sedis</taxon>
        <taxon>Botryosphaeriales</taxon>
        <taxon>Aplosporellaceae</taxon>
        <taxon>Aplosporella</taxon>
    </lineage>
</organism>
<evidence type="ECO:0000313" key="6">
    <source>
        <dbReference type="EMBL" id="KAF2138180.1"/>
    </source>
</evidence>
<keyword evidence="4" id="KW-0732">Signal</keyword>
<dbReference type="InterPro" id="IPR012132">
    <property type="entry name" value="GMC_OxRdtase"/>
</dbReference>
<dbReference type="GO" id="GO:0044550">
    <property type="term" value="P:secondary metabolite biosynthetic process"/>
    <property type="evidence" value="ECO:0007669"/>
    <property type="project" value="TreeGrafter"/>
</dbReference>
<evidence type="ECO:0000313" key="7">
    <source>
        <dbReference type="Proteomes" id="UP000799438"/>
    </source>
</evidence>
<dbReference type="PIRSF" id="PIRSF000137">
    <property type="entry name" value="Alcohol_oxidase"/>
    <property type="match status" value="1"/>
</dbReference>
<sequence>MFARILAAPLLCAALVQSAPLTARNELFARKLLGSSFGVPQDATFDYVVVGAGNAGLTVAARLAEDPSVSVAVIEAGSFYEIENGNLSQIPAYDTKWTGKDAGDVNRVDWGFVTTPQEELLDKKVHYARGKTLGGSTARNYMAYHRGTEGTYKKWAEQVGDSSYTFENFAPFFEKSLNFTAPKDSRASNATPEYDSDTLGKGDGPLSLTFSNYANAMASWVQKGFSEIGILPQKGFTSGQLNGSSYVLENIDATLQTRESSETAFLEPALDKTSLMVYQSTLAKKILFDSEKKAIGVLVDSDGLQYTLSANKEVIVSAGAFQSPQLLMVSGVGPKATLDKHNIPIVADRPGVGQNMWDHVLMGPSYRVNVITSSALSDPAFLAEAEQLYNERQEGILTNSGGDFLAWEKIPAQMRVAFDNDTLGALASQFPADWPEVEYLSMSGHLGYQENYARDAPNDGYNYATVSTALVAPLSRGTVDIASDDMADAPVIDPRWLSHPADRAVVVAGYKRVREMFSSKAMAPVLIGSEYFPGEEVKSDDEILDIIRKTVSTVYHAACTCKMGRESDKNAVVDTKARVFGVEGLRVVDASAFPILPPGHPVGTIYALAEKISDDILNKKE</sequence>
<dbReference type="InterPro" id="IPR036188">
    <property type="entry name" value="FAD/NAD-bd_sf"/>
</dbReference>
<gene>
    <name evidence="6" type="ORF">K452DRAFT_278013</name>
</gene>
<protein>
    <submittedName>
        <fullName evidence="6">GMC oxidoreductase</fullName>
    </submittedName>
</protein>
<dbReference type="Pfam" id="PF00732">
    <property type="entry name" value="GMC_oxred_N"/>
    <property type="match status" value="1"/>
</dbReference>
<evidence type="ECO:0000256" key="4">
    <source>
        <dbReference type="SAM" id="SignalP"/>
    </source>
</evidence>
<dbReference type="Gene3D" id="3.30.560.10">
    <property type="entry name" value="Glucose Oxidase, domain 3"/>
    <property type="match status" value="1"/>
</dbReference>
<feature type="active site" description="Proton donor" evidence="3">
    <location>
        <position position="556"/>
    </location>
</feature>
<name>A0A6A6B295_9PEZI</name>
<dbReference type="Pfam" id="PF05199">
    <property type="entry name" value="GMC_oxred_C"/>
    <property type="match status" value="1"/>
</dbReference>
<dbReference type="RefSeq" id="XP_033393893.1">
    <property type="nucleotide sequence ID" value="XM_033539348.1"/>
</dbReference>
<feature type="chain" id="PRO_5025385611" evidence="4">
    <location>
        <begin position="19"/>
        <end position="621"/>
    </location>
</feature>